<comment type="caution">
    <text evidence="2">The sequence shown here is derived from an EMBL/GenBank/DDBJ whole genome shotgun (WGS) entry which is preliminary data.</text>
</comment>
<dbReference type="InterPro" id="IPR021529">
    <property type="entry name" value="DUF2798"/>
</dbReference>
<feature type="transmembrane region" description="Helical" evidence="1">
    <location>
        <begin position="9"/>
        <end position="32"/>
    </location>
</feature>
<dbReference type="Pfam" id="PF11391">
    <property type="entry name" value="DUF2798"/>
    <property type="match status" value="2"/>
</dbReference>
<dbReference type="Proteomes" id="UP001437460">
    <property type="component" value="Unassembled WGS sequence"/>
</dbReference>
<evidence type="ECO:0000256" key="1">
    <source>
        <dbReference type="SAM" id="Phobius"/>
    </source>
</evidence>
<name>A0ABV1HHT9_9FIRM</name>
<keyword evidence="1" id="KW-1133">Transmembrane helix</keyword>
<sequence>MPKSLKQEIIYGIMMVFAMVYPMVCYNVTLNVGGTQNFVFAAALHELPIMCPLAFLFDFFVVGPIAKKITFRIFNPAEDKIIFVILMMSVLSVWMMCPYMSLIATILFKNGLQPEFFSIWISTTVKNFPMAFFWQLFAAGPLVRFIFGKMFK</sequence>
<accession>A0ABV1HHT9</accession>
<feature type="transmembrane region" description="Helical" evidence="1">
    <location>
        <begin position="38"/>
        <end position="61"/>
    </location>
</feature>
<keyword evidence="1" id="KW-0812">Transmembrane</keyword>
<gene>
    <name evidence="2" type="ORF">WMO41_01545</name>
</gene>
<organism evidence="2 3">
    <name type="scientific">Ventrimonas faecis</name>
    <dbReference type="NCBI Taxonomy" id="3133170"/>
    <lineage>
        <taxon>Bacteria</taxon>
        <taxon>Bacillati</taxon>
        <taxon>Bacillota</taxon>
        <taxon>Clostridia</taxon>
        <taxon>Lachnospirales</taxon>
        <taxon>Lachnospiraceae</taxon>
        <taxon>Ventrimonas</taxon>
    </lineage>
</organism>
<keyword evidence="3" id="KW-1185">Reference proteome</keyword>
<evidence type="ECO:0000313" key="3">
    <source>
        <dbReference type="Proteomes" id="UP001437460"/>
    </source>
</evidence>
<dbReference type="RefSeq" id="WP_349228312.1">
    <property type="nucleotide sequence ID" value="NZ_JBBMFJ010000002.1"/>
</dbReference>
<reference evidence="2 3" key="1">
    <citation type="submission" date="2024-03" db="EMBL/GenBank/DDBJ databases">
        <title>Human intestinal bacterial collection.</title>
        <authorList>
            <person name="Pauvert C."/>
            <person name="Hitch T.C.A."/>
            <person name="Clavel T."/>
        </authorList>
    </citation>
    <scope>NUCLEOTIDE SEQUENCE [LARGE SCALE GENOMIC DNA]</scope>
    <source>
        <strain evidence="2 3">CLA-AP-H27</strain>
    </source>
</reference>
<keyword evidence="1" id="KW-0472">Membrane</keyword>
<feature type="transmembrane region" description="Helical" evidence="1">
    <location>
        <begin position="81"/>
        <end position="108"/>
    </location>
</feature>
<proteinExistence type="predicted"/>
<evidence type="ECO:0000313" key="2">
    <source>
        <dbReference type="EMBL" id="MEQ2561876.1"/>
    </source>
</evidence>
<protein>
    <submittedName>
        <fullName evidence="2">DUF2798 domain-containing protein</fullName>
    </submittedName>
</protein>
<dbReference type="EMBL" id="JBBMFJ010000002">
    <property type="protein sequence ID" value="MEQ2561876.1"/>
    <property type="molecule type" value="Genomic_DNA"/>
</dbReference>